<feature type="transmembrane region" description="Helical" evidence="6">
    <location>
        <begin position="272"/>
        <end position="293"/>
    </location>
</feature>
<feature type="transmembrane region" description="Helical" evidence="6">
    <location>
        <begin position="342"/>
        <end position="362"/>
    </location>
</feature>
<keyword evidence="2" id="KW-1003">Cell membrane</keyword>
<feature type="transmembrane region" description="Helical" evidence="6">
    <location>
        <begin position="751"/>
        <end position="773"/>
    </location>
</feature>
<feature type="transmembrane region" description="Helical" evidence="6">
    <location>
        <begin position="299"/>
        <end position="322"/>
    </location>
</feature>
<dbReference type="EMBL" id="JADKBR010000017">
    <property type="protein sequence ID" value="MBK8891325.1"/>
    <property type="molecule type" value="Genomic_DNA"/>
</dbReference>
<comment type="caution">
    <text evidence="8">The sequence shown here is derived from an EMBL/GenBank/DDBJ whole genome shotgun (WGS) entry which is preliminary data.</text>
</comment>
<evidence type="ECO:0000256" key="6">
    <source>
        <dbReference type="SAM" id="Phobius"/>
    </source>
</evidence>
<reference evidence="8" key="1">
    <citation type="submission" date="2020-10" db="EMBL/GenBank/DDBJ databases">
        <title>Connecting structure to function with the recovery of over 1000 high-quality activated sludge metagenome-assembled genomes encoding full-length rRNA genes using long-read sequencing.</title>
        <authorList>
            <person name="Singleton C.M."/>
            <person name="Petriglieri F."/>
            <person name="Kristensen J.M."/>
            <person name="Kirkegaard R.H."/>
            <person name="Michaelsen T.Y."/>
            <person name="Andersen M.H."/>
            <person name="Karst S.M."/>
            <person name="Dueholm M.S."/>
            <person name="Nielsen P.H."/>
            <person name="Albertsen M."/>
        </authorList>
    </citation>
    <scope>NUCLEOTIDE SEQUENCE</scope>
    <source>
        <strain evidence="8">OdNE_18-Q3-R46-58_BAT3C.305</strain>
    </source>
</reference>
<feature type="transmembrane region" description="Helical" evidence="6">
    <location>
        <begin position="725"/>
        <end position="745"/>
    </location>
</feature>
<name>A0A9D7LP23_9RHOO</name>
<evidence type="ECO:0000256" key="2">
    <source>
        <dbReference type="ARBA" id="ARBA00022475"/>
    </source>
</evidence>
<organism evidence="8 9">
    <name type="scientific">Candidatus Dechloromonas phosphorivorans</name>
    <dbReference type="NCBI Taxonomy" id="2899244"/>
    <lineage>
        <taxon>Bacteria</taxon>
        <taxon>Pseudomonadati</taxon>
        <taxon>Pseudomonadota</taxon>
        <taxon>Betaproteobacteria</taxon>
        <taxon>Rhodocyclales</taxon>
        <taxon>Azonexaceae</taxon>
        <taxon>Dechloromonas</taxon>
    </lineage>
</organism>
<dbReference type="Pfam" id="PF03176">
    <property type="entry name" value="MMPL"/>
    <property type="match status" value="1"/>
</dbReference>
<dbReference type="Proteomes" id="UP000808146">
    <property type="component" value="Unassembled WGS sequence"/>
</dbReference>
<dbReference type="SUPFAM" id="SSF82866">
    <property type="entry name" value="Multidrug efflux transporter AcrB transmembrane domain"/>
    <property type="match status" value="2"/>
</dbReference>
<evidence type="ECO:0000256" key="3">
    <source>
        <dbReference type="ARBA" id="ARBA00022692"/>
    </source>
</evidence>
<keyword evidence="5 6" id="KW-0472">Membrane</keyword>
<feature type="transmembrane region" description="Helical" evidence="6">
    <location>
        <begin position="248"/>
        <end position="267"/>
    </location>
</feature>
<protein>
    <submittedName>
        <fullName evidence="8">MMPL family transporter</fullName>
    </submittedName>
</protein>
<evidence type="ECO:0000256" key="5">
    <source>
        <dbReference type="ARBA" id="ARBA00023136"/>
    </source>
</evidence>
<evidence type="ECO:0000313" key="8">
    <source>
        <dbReference type="EMBL" id="MBK8891325.1"/>
    </source>
</evidence>
<feature type="transmembrane region" description="Helical" evidence="6">
    <location>
        <begin position="692"/>
        <end position="713"/>
    </location>
</feature>
<keyword evidence="3 6" id="KW-0812">Transmembrane</keyword>
<feature type="domain" description="Membrane transport protein MMPL" evidence="7">
    <location>
        <begin position="178"/>
        <end position="389"/>
    </location>
</feature>
<evidence type="ECO:0000256" key="4">
    <source>
        <dbReference type="ARBA" id="ARBA00022989"/>
    </source>
</evidence>
<dbReference type="GO" id="GO:0005886">
    <property type="term" value="C:plasma membrane"/>
    <property type="evidence" value="ECO:0007669"/>
    <property type="project" value="UniProtKB-SubCell"/>
</dbReference>
<proteinExistence type="predicted"/>
<dbReference type="InterPro" id="IPR004869">
    <property type="entry name" value="MMPL_dom"/>
</dbReference>
<evidence type="ECO:0000259" key="7">
    <source>
        <dbReference type="Pfam" id="PF03176"/>
    </source>
</evidence>
<gene>
    <name evidence="8" type="ORF">IPN75_13685</name>
</gene>
<keyword evidence="4 6" id="KW-1133">Transmembrane helix</keyword>
<feature type="transmembrane region" description="Helical" evidence="6">
    <location>
        <begin position="413"/>
        <end position="431"/>
    </location>
</feature>
<feature type="transmembrane region" description="Helical" evidence="6">
    <location>
        <begin position="368"/>
        <end position="392"/>
    </location>
</feature>
<dbReference type="AlphaFoldDB" id="A0A9D7LP23"/>
<dbReference type="PANTHER" id="PTHR33406:SF13">
    <property type="entry name" value="MEMBRANE PROTEIN YDFJ"/>
    <property type="match status" value="1"/>
</dbReference>
<dbReference type="InterPro" id="IPR050545">
    <property type="entry name" value="Mycobact_MmpL"/>
</dbReference>
<dbReference type="PANTHER" id="PTHR33406">
    <property type="entry name" value="MEMBRANE PROTEIN MJ1562-RELATED"/>
    <property type="match status" value="1"/>
</dbReference>
<evidence type="ECO:0000313" key="9">
    <source>
        <dbReference type="Proteomes" id="UP000808146"/>
    </source>
</evidence>
<evidence type="ECO:0000256" key="1">
    <source>
        <dbReference type="ARBA" id="ARBA00004651"/>
    </source>
</evidence>
<dbReference type="Gene3D" id="1.20.1640.10">
    <property type="entry name" value="Multidrug efflux transporter AcrB transmembrane domain"/>
    <property type="match status" value="2"/>
</dbReference>
<accession>A0A9D7LP23</accession>
<comment type="subcellular location">
    <subcellularLocation>
        <location evidence="1">Cell membrane</location>
        <topology evidence="1">Multi-pass membrane protein</topology>
    </subcellularLocation>
</comment>
<sequence>MNRAAGRAFLIWLLAMLAGAVIVWNSRFVADMSFFLPAHPSAGQQVLVDQIKTGAVSRLLMLAIAGGDARQRARLSRDLRARLAALPEFVSVENGEAGSLDADRDFLMLHRYLLSPAVRPERFTVDGLRDAIANSVDLLASPAGLMLKPLLARDPTGELVALLGSLNAGSQPATREGVWASRDGERAMLLVQTRALGSDTDGQEEAIGNIRLQFAALSEAAGIQDARLQLSGPGLFAVNARATIKGEVTRLSLISTIAIVGVLLLVYRSLPLLLLGLLPVVSGALAGIVAVSLVHGTVFGITVGFGSALIGEAVDYSIYYLVQSGRIGVAAWRQRLWPTIRLGVLTSVCGFGALLFSGFPGLAQLGLYSLSGVLTAALVTRFVLPHLAGNALQTRDLAGLGRAAARGIHVMRGGRWLVLFLAVLAVAHLFAHRDALWHSSISALSTVSAEEGALDLALRADIAAPDSRHLVVVSAGDREGALQAAEMAGEQLDRLVAAGVIGSYDSPARFLPSRATQKARCASLPEAADLRARLAAAQAGSPLAATRLGGFVDDVASAREQCTLTRESLAGTSLALVVDALLLQRPDGWTALLPLHPPGGDRDPEIASAPVRDTLTGSNALFIDMKGEFDRLYSDYLHEAMFLSLAGLAAIVALLGIALRSLKRLAAVMLPLVLAVLMVSAGLSAIGERLHLMHLIGMLLIVAVGSNYALFFDHAKVQRELDPETLASMLVANLTTAIGFGTLALSKVPVLHAVGVTVGPGAILTLLLAAILVPRPVPQ</sequence>
<feature type="transmembrane region" description="Helical" evidence="6">
    <location>
        <begin position="666"/>
        <end position="686"/>
    </location>
</feature>
<feature type="transmembrane region" description="Helical" evidence="6">
    <location>
        <begin position="640"/>
        <end position="659"/>
    </location>
</feature>